<feature type="region of interest" description="Disordered" evidence="3">
    <location>
        <begin position="34"/>
        <end position="68"/>
    </location>
</feature>
<dbReference type="CDD" id="cd06464">
    <property type="entry name" value="ACD_sHsps-like"/>
    <property type="match status" value="1"/>
</dbReference>
<gene>
    <name evidence="4" type="ORF">RD2015_817</name>
</gene>
<dbReference type="EMBL" id="CP013729">
    <property type="protein sequence ID" value="ALV05313.1"/>
    <property type="molecule type" value="Genomic_DNA"/>
</dbReference>
<dbReference type="InterPro" id="IPR031107">
    <property type="entry name" value="Small_HSP"/>
</dbReference>
<dbReference type="Proteomes" id="UP000060699">
    <property type="component" value="Chromosome"/>
</dbReference>
<dbReference type="PROSITE" id="PS01031">
    <property type="entry name" value="SHSP"/>
    <property type="match status" value="1"/>
</dbReference>
<dbReference type="STRING" id="76731.RD2015_817"/>
<proteinExistence type="inferred from homology"/>
<evidence type="ECO:0000256" key="2">
    <source>
        <dbReference type="RuleBase" id="RU003616"/>
    </source>
</evidence>
<dbReference type="InterPro" id="IPR008978">
    <property type="entry name" value="HSP20-like_chaperone"/>
</dbReference>
<dbReference type="InterPro" id="IPR002068">
    <property type="entry name" value="A-crystallin/Hsp20_dom"/>
</dbReference>
<comment type="similarity">
    <text evidence="1 2">Belongs to the small heat shock protein (HSP20) family.</text>
</comment>
<dbReference type="AlphaFoldDB" id="A0A0U2TYS0"/>
<organism evidence="4 5">
    <name type="scientific">Roseateles depolymerans</name>
    <dbReference type="NCBI Taxonomy" id="76731"/>
    <lineage>
        <taxon>Bacteria</taxon>
        <taxon>Pseudomonadati</taxon>
        <taxon>Pseudomonadota</taxon>
        <taxon>Betaproteobacteria</taxon>
        <taxon>Burkholderiales</taxon>
        <taxon>Sphaerotilaceae</taxon>
        <taxon>Roseateles</taxon>
    </lineage>
</organism>
<dbReference type="Pfam" id="PF00011">
    <property type="entry name" value="HSP20"/>
    <property type="match status" value="1"/>
</dbReference>
<protein>
    <submittedName>
        <fullName evidence="4">Heat shock protein Hsp20</fullName>
    </submittedName>
</protein>
<evidence type="ECO:0000313" key="5">
    <source>
        <dbReference type="Proteomes" id="UP000060699"/>
    </source>
</evidence>
<dbReference type="KEGG" id="rdp:RD2015_817"/>
<accession>A0A0U2TYS0</accession>
<keyword evidence="5" id="KW-1185">Reference proteome</keyword>
<reference evidence="4 5" key="1">
    <citation type="submission" date="2015-12" db="EMBL/GenBank/DDBJ databases">
        <title>Complete genome of Roseateles depolymerans KCTC 42856.</title>
        <authorList>
            <person name="Kim K.M."/>
        </authorList>
    </citation>
    <scope>NUCLEOTIDE SEQUENCE [LARGE SCALE GENOMIC DNA]</scope>
    <source>
        <strain evidence="4 5">KCTC 42856</strain>
    </source>
</reference>
<name>A0A0U2TYS0_9BURK</name>
<evidence type="ECO:0000256" key="1">
    <source>
        <dbReference type="PROSITE-ProRule" id="PRU00285"/>
    </source>
</evidence>
<evidence type="ECO:0000256" key="3">
    <source>
        <dbReference type="SAM" id="MobiDB-lite"/>
    </source>
</evidence>
<evidence type="ECO:0000313" key="4">
    <source>
        <dbReference type="EMBL" id="ALV05313.1"/>
    </source>
</evidence>
<feature type="compositionally biased region" description="Low complexity" evidence="3">
    <location>
        <begin position="34"/>
        <end position="63"/>
    </location>
</feature>
<sequence>MSTQAVQASTSASAAASAAVHPAVVGQMTPAAVEGAATAPASTPTAASASASSSTARSRTGSSRQRDDLALVPPVDVIEDPQGITLYADLPGVPRDLLNLRVDGDQLIIEAEMRLDMPEGLRAGHAEVTRQHYRRVFTLSKELDAEQISAELTHGVLQVRLPKAAHAQPRKIQVNLG</sequence>
<dbReference type="PANTHER" id="PTHR11527">
    <property type="entry name" value="HEAT-SHOCK PROTEIN 20 FAMILY MEMBER"/>
    <property type="match status" value="1"/>
</dbReference>
<dbReference type="SUPFAM" id="SSF49764">
    <property type="entry name" value="HSP20-like chaperones"/>
    <property type="match status" value="1"/>
</dbReference>
<dbReference type="Gene3D" id="2.60.40.790">
    <property type="match status" value="1"/>
</dbReference>
<keyword evidence="4" id="KW-0346">Stress response</keyword>